<feature type="region of interest" description="Disordered" evidence="1">
    <location>
        <begin position="223"/>
        <end position="249"/>
    </location>
</feature>
<gene>
    <name evidence="3" type="ORF">BXY39_2449</name>
</gene>
<keyword evidence="2" id="KW-1133">Transmembrane helix</keyword>
<evidence type="ECO:0000313" key="4">
    <source>
        <dbReference type="Proteomes" id="UP000271227"/>
    </source>
</evidence>
<evidence type="ECO:0000256" key="2">
    <source>
        <dbReference type="SAM" id="Phobius"/>
    </source>
</evidence>
<comment type="caution">
    <text evidence="3">The sequence shown here is derived from an EMBL/GenBank/DDBJ whole genome shotgun (WGS) entry which is preliminary data.</text>
</comment>
<sequence length="249" mass="28064">MRVKDRNWFIKALTSPYLWAGLLVGAGGGTAFAYSMLLGSLWWRPFYEWQSLIAGLLALVGAGVAFFAVRQQIQAAKEIEETRRKEDNERTLATLLADLSVEALELCTIHANLPQEPSTSDKTELTKRFNGLLRYPPRLSGLLDFTNLMSLRTHLKNYYDTLPRQSDVPSLPIRRRVEICRSDEGTWSIDNFEILGAIFEWASLYRDATDKSLTDRLKCMRSAELQPESQTGDSASALDDTVTPEEANP</sequence>
<dbReference type="RefSeq" id="WP_121939136.1">
    <property type="nucleotide sequence ID" value="NZ_REFR01000012.1"/>
</dbReference>
<accession>A0A3M0C573</accession>
<feature type="transmembrane region" description="Helical" evidence="2">
    <location>
        <begin position="49"/>
        <end position="69"/>
    </location>
</feature>
<evidence type="ECO:0000256" key="1">
    <source>
        <dbReference type="SAM" id="MobiDB-lite"/>
    </source>
</evidence>
<feature type="transmembrane region" description="Helical" evidence="2">
    <location>
        <begin position="20"/>
        <end position="43"/>
    </location>
</feature>
<organism evidence="3 4">
    <name type="scientific">Eilatimonas milleporae</name>
    <dbReference type="NCBI Taxonomy" id="911205"/>
    <lineage>
        <taxon>Bacteria</taxon>
        <taxon>Pseudomonadati</taxon>
        <taxon>Pseudomonadota</taxon>
        <taxon>Alphaproteobacteria</taxon>
        <taxon>Kordiimonadales</taxon>
        <taxon>Kordiimonadaceae</taxon>
        <taxon>Eilatimonas</taxon>
    </lineage>
</organism>
<dbReference type="InParanoid" id="A0A3M0C573"/>
<name>A0A3M0C573_9PROT</name>
<keyword evidence="2" id="KW-0472">Membrane</keyword>
<keyword evidence="2" id="KW-0812">Transmembrane</keyword>
<protein>
    <submittedName>
        <fullName evidence="3">Uncharacterized protein</fullName>
    </submittedName>
</protein>
<dbReference type="AlphaFoldDB" id="A0A3M0C573"/>
<dbReference type="EMBL" id="REFR01000012">
    <property type="protein sequence ID" value="RMB04878.1"/>
    <property type="molecule type" value="Genomic_DNA"/>
</dbReference>
<keyword evidence="4" id="KW-1185">Reference proteome</keyword>
<reference evidence="3 4" key="1">
    <citation type="submission" date="2018-10" db="EMBL/GenBank/DDBJ databases">
        <title>Genomic Encyclopedia of Archaeal and Bacterial Type Strains, Phase II (KMG-II): from individual species to whole genera.</title>
        <authorList>
            <person name="Goeker M."/>
        </authorList>
    </citation>
    <scope>NUCLEOTIDE SEQUENCE [LARGE SCALE GENOMIC DNA]</scope>
    <source>
        <strain evidence="3 4">DSM 25217</strain>
    </source>
</reference>
<dbReference type="Proteomes" id="UP000271227">
    <property type="component" value="Unassembled WGS sequence"/>
</dbReference>
<evidence type="ECO:0000313" key="3">
    <source>
        <dbReference type="EMBL" id="RMB04878.1"/>
    </source>
</evidence>
<proteinExistence type="predicted"/>